<evidence type="ECO:0000313" key="3">
    <source>
        <dbReference type="Proteomes" id="UP000502298"/>
    </source>
</evidence>
<keyword evidence="3" id="KW-1185">Reference proteome</keyword>
<dbReference type="InterPro" id="IPR050229">
    <property type="entry name" value="GlpE_sulfurtransferase"/>
</dbReference>
<dbReference type="SMART" id="SM00450">
    <property type="entry name" value="RHOD"/>
    <property type="match status" value="1"/>
</dbReference>
<feature type="domain" description="Rhodanese" evidence="1">
    <location>
        <begin position="25"/>
        <end position="112"/>
    </location>
</feature>
<gene>
    <name evidence="2" type="ORF">HC352_03345</name>
</gene>
<name>A0A6H2EKD2_9ACTO</name>
<dbReference type="CDD" id="cd00158">
    <property type="entry name" value="RHOD"/>
    <property type="match status" value="1"/>
</dbReference>
<accession>A0A6H2EKD2</accession>
<dbReference type="AlphaFoldDB" id="A0A6H2EKD2"/>
<dbReference type="Gene3D" id="3.40.250.10">
    <property type="entry name" value="Rhodanese-like domain"/>
    <property type="match status" value="1"/>
</dbReference>
<dbReference type="PROSITE" id="PS50206">
    <property type="entry name" value="RHODANESE_3"/>
    <property type="match status" value="1"/>
</dbReference>
<dbReference type="KEGG" id="arca:HC352_03345"/>
<proteinExistence type="predicted"/>
<sequence>MGFFDFIFPNGKSPQITTAQAMQEHADGVRIIDIRDIIEWNKGHIPTSEHIPQAKLMRPDSGLTTNERLILVCSNGVRSLSAAERMRRSGFDVTSVHGGLDSWKRSGFPFDK</sequence>
<reference evidence="2 3" key="1">
    <citation type="submission" date="2020-03" db="EMBL/GenBank/DDBJ databases">
        <title>Complete genome of Arcanobacterium buesumensis sp. nov. strain 2701.</title>
        <authorList>
            <person name="Borowiak M."/>
            <person name="Alssahen M."/>
            <person name="Laemmler C."/>
            <person name="Malorny B."/>
            <person name="Hassan A."/>
            <person name="Prenger-Berninghoff E."/>
            <person name="Ploetz M."/>
            <person name="Abdulmawjood A."/>
        </authorList>
    </citation>
    <scope>NUCLEOTIDE SEQUENCE [LARGE SCALE GENOMIC DNA]</scope>
    <source>
        <strain evidence="2 3">2701</strain>
    </source>
</reference>
<dbReference type="InterPro" id="IPR036873">
    <property type="entry name" value="Rhodanese-like_dom_sf"/>
</dbReference>
<evidence type="ECO:0000259" key="1">
    <source>
        <dbReference type="PROSITE" id="PS50206"/>
    </source>
</evidence>
<dbReference type="PANTHER" id="PTHR43031:SF1">
    <property type="entry name" value="PYRIDINE NUCLEOTIDE-DISULPHIDE OXIDOREDUCTASE"/>
    <property type="match status" value="1"/>
</dbReference>
<organism evidence="2 3">
    <name type="scientific">Arcanobacterium buesumense</name>
    <dbReference type="NCBI Taxonomy" id="2722751"/>
    <lineage>
        <taxon>Bacteria</taxon>
        <taxon>Bacillati</taxon>
        <taxon>Actinomycetota</taxon>
        <taxon>Actinomycetes</taxon>
        <taxon>Actinomycetales</taxon>
        <taxon>Actinomycetaceae</taxon>
        <taxon>Arcanobacterium</taxon>
    </lineage>
</organism>
<dbReference type="Proteomes" id="UP000502298">
    <property type="component" value="Chromosome"/>
</dbReference>
<dbReference type="RefSeq" id="WP_168917574.1">
    <property type="nucleotide sequence ID" value="NZ_CP050804.1"/>
</dbReference>
<dbReference type="InterPro" id="IPR001763">
    <property type="entry name" value="Rhodanese-like_dom"/>
</dbReference>
<protein>
    <recommendedName>
        <fullName evidence="1">Rhodanese domain-containing protein</fullName>
    </recommendedName>
</protein>
<dbReference type="PANTHER" id="PTHR43031">
    <property type="entry name" value="FAD-DEPENDENT OXIDOREDUCTASE"/>
    <property type="match status" value="1"/>
</dbReference>
<dbReference type="Pfam" id="PF00581">
    <property type="entry name" value="Rhodanese"/>
    <property type="match status" value="1"/>
</dbReference>
<dbReference type="EMBL" id="CP050804">
    <property type="protein sequence ID" value="QJC21634.1"/>
    <property type="molecule type" value="Genomic_DNA"/>
</dbReference>
<dbReference type="SUPFAM" id="SSF52821">
    <property type="entry name" value="Rhodanese/Cell cycle control phosphatase"/>
    <property type="match status" value="1"/>
</dbReference>
<evidence type="ECO:0000313" key="2">
    <source>
        <dbReference type="EMBL" id="QJC21634.1"/>
    </source>
</evidence>